<feature type="transmembrane region" description="Helical" evidence="1">
    <location>
        <begin position="166"/>
        <end position="192"/>
    </location>
</feature>
<organism evidence="2 3">
    <name type="scientific">Lentilactobacillus parafarraginis F0439</name>
    <dbReference type="NCBI Taxonomy" id="797515"/>
    <lineage>
        <taxon>Bacteria</taxon>
        <taxon>Bacillati</taxon>
        <taxon>Bacillota</taxon>
        <taxon>Bacilli</taxon>
        <taxon>Lactobacillales</taxon>
        <taxon>Lactobacillaceae</taxon>
        <taxon>Lentilactobacillus</taxon>
    </lineage>
</organism>
<name>G9ZRC9_9LACO</name>
<evidence type="ECO:0000313" key="3">
    <source>
        <dbReference type="Proteomes" id="UP000004625"/>
    </source>
</evidence>
<evidence type="ECO:0000256" key="1">
    <source>
        <dbReference type="SAM" id="Phobius"/>
    </source>
</evidence>
<gene>
    <name evidence="2" type="ORF">HMPREF9103_02290</name>
</gene>
<proteinExistence type="predicted"/>
<feature type="transmembrane region" description="Helical" evidence="1">
    <location>
        <begin position="76"/>
        <end position="96"/>
    </location>
</feature>
<dbReference type="Pfam" id="PF12822">
    <property type="entry name" value="ECF_trnsprt"/>
    <property type="match status" value="1"/>
</dbReference>
<feature type="transmembrane region" description="Helical" evidence="1">
    <location>
        <begin position="108"/>
        <end position="128"/>
    </location>
</feature>
<dbReference type="Proteomes" id="UP000004625">
    <property type="component" value="Unassembled WGS sequence"/>
</dbReference>
<keyword evidence="1" id="KW-0472">Membrane</keyword>
<accession>G9ZRC9</accession>
<keyword evidence="3" id="KW-1185">Reference proteome</keyword>
<evidence type="ECO:0008006" key="4">
    <source>
        <dbReference type="Google" id="ProtNLM"/>
    </source>
</evidence>
<dbReference type="GO" id="GO:0022857">
    <property type="term" value="F:transmembrane transporter activity"/>
    <property type="evidence" value="ECO:0007669"/>
    <property type="project" value="InterPro"/>
</dbReference>
<evidence type="ECO:0000313" key="2">
    <source>
        <dbReference type="EMBL" id="EHL96714.1"/>
    </source>
</evidence>
<reference evidence="2 3" key="1">
    <citation type="submission" date="2011-09" db="EMBL/GenBank/DDBJ databases">
        <authorList>
            <person name="Weinstock G."/>
            <person name="Sodergren E."/>
            <person name="Clifton S."/>
            <person name="Fulton L."/>
            <person name="Fulton B."/>
            <person name="Courtney L."/>
            <person name="Fronick C."/>
            <person name="Harrison M."/>
            <person name="Strong C."/>
            <person name="Farmer C."/>
            <person name="Delahaunty K."/>
            <person name="Markovic C."/>
            <person name="Hall O."/>
            <person name="Minx P."/>
            <person name="Tomlinson C."/>
            <person name="Mitreva M."/>
            <person name="Hou S."/>
            <person name="Chen J."/>
            <person name="Wollam A."/>
            <person name="Pepin K.H."/>
            <person name="Johnson M."/>
            <person name="Bhonagiri V."/>
            <person name="Zhang X."/>
            <person name="Suruliraj S."/>
            <person name="Warren W."/>
            <person name="Chinwalla A."/>
            <person name="Mardis E.R."/>
            <person name="Wilson R.K."/>
        </authorList>
    </citation>
    <scope>NUCLEOTIDE SEQUENCE [LARGE SCALE GENOMIC DNA]</scope>
    <source>
        <strain evidence="2 3">F0439</strain>
    </source>
</reference>
<keyword evidence="1" id="KW-0812">Transmembrane</keyword>
<sequence length="206" mass="22336">MFIECQDQDSLKMVALIFVTIDNKVINKLFGRNFAIMTQSNQLKRITLTAVLLALCVIGANVKIMGSVAFDSAPAFLGAVMLGPWFGATLGIFGHLVSAGLAGFPLTLPIHLIIGVAMGACMFVFGLVRQWLGKDTLKGVLCADVLGYAINVPIELVLLYPLMKQAVWAFFVPLTIATILNLIVCEVIYAALPHRVKDAPFLMPQK</sequence>
<keyword evidence="1" id="KW-1133">Transmembrane helix</keyword>
<dbReference type="AlphaFoldDB" id="G9ZRC9"/>
<feature type="transmembrane region" description="Helical" evidence="1">
    <location>
        <begin position="140"/>
        <end position="160"/>
    </location>
</feature>
<dbReference type="STRING" id="797515.HMPREF9103_02290"/>
<dbReference type="eggNOG" id="ENOG5032VH5">
    <property type="taxonomic scope" value="Bacteria"/>
</dbReference>
<dbReference type="HOGENOM" id="CLU_115366_0_0_9"/>
<dbReference type="EMBL" id="AGEY01000173">
    <property type="protein sequence ID" value="EHL96714.1"/>
    <property type="molecule type" value="Genomic_DNA"/>
</dbReference>
<protein>
    <recommendedName>
        <fullName evidence="4">ECF transporter S component</fullName>
    </recommendedName>
</protein>
<comment type="caution">
    <text evidence="2">The sequence shown here is derived from an EMBL/GenBank/DDBJ whole genome shotgun (WGS) entry which is preliminary data.</text>
</comment>
<dbReference type="Gene3D" id="1.10.1760.20">
    <property type="match status" value="1"/>
</dbReference>
<feature type="transmembrane region" description="Helical" evidence="1">
    <location>
        <begin position="46"/>
        <end position="64"/>
    </location>
</feature>
<dbReference type="InterPro" id="IPR024529">
    <property type="entry name" value="ECF_trnsprt_substrate-spec"/>
</dbReference>
<dbReference type="PATRIC" id="fig|797515.3.peg.2066"/>